<organism evidence="2 3">
    <name type="scientific">Arsenicibacter rosenii</name>
    <dbReference type="NCBI Taxonomy" id="1750698"/>
    <lineage>
        <taxon>Bacteria</taxon>
        <taxon>Pseudomonadati</taxon>
        <taxon>Bacteroidota</taxon>
        <taxon>Cytophagia</taxon>
        <taxon>Cytophagales</taxon>
        <taxon>Spirosomataceae</taxon>
        <taxon>Arsenicibacter</taxon>
    </lineage>
</organism>
<accession>A0A1S2VNZ5</accession>
<keyword evidence="2" id="KW-0378">Hydrolase</keyword>
<dbReference type="PANTHER" id="PTHR40202">
    <property type="match status" value="1"/>
</dbReference>
<feature type="domain" description="HD" evidence="1">
    <location>
        <begin position="23"/>
        <end position="115"/>
    </location>
</feature>
<dbReference type="AlphaFoldDB" id="A0A1S2VNZ5"/>
<dbReference type="InterPro" id="IPR017670">
    <property type="entry name" value="Phosphonate_degrad-assoc"/>
</dbReference>
<dbReference type="PROSITE" id="PS51831">
    <property type="entry name" value="HD"/>
    <property type="match status" value="1"/>
</dbReference>
<proteinExistence type="predicted"/>
<evidence type="ECO:0000259" key="1">
    <source>
        <dbReference type="PROSITE" id="PS51831"/>
    </source>
</evidence>
<dbReference type="SMART" id="SM00471">
    <property type="entry name" value="HDc"/>
    <property type="match status" value="1"/>
</dbReference>
<dbReference type="Gene3D" id="1.10.3210.10">
    <property type="entry name" value="Hypothetical protein af1432"/>
    <property type="match status" value="1"/>
</dbReference>
<dbReference type="InterPro" id="IPR003607">
    <property type="entry name" value="HD/PDEase_dom"/>
</dbReference>
<dbReference type="EMBL" id="MORL01000004">
    <property type="protein sequence ID" value="OIN59508.1"/>
    <property type="molecule type" value="Genomic_DNA"/>
</dbReference>
<dbReference type="PANTHER" id="PTHR40202:SF1">
    <property type="entry name" value="HD DOMAIN-CONTAINING PROTEIN"/>
    <property type="match status" value="1"/>
</dbReference>
<sequence length="181" mass="20424">MADITALFDRNGQEAYYGEDVTQLQHALQCAHLAERAGLDDEFIIAALLHDIGHLLPSDVAEEHMDGYGRVDHEKLAADYLRERGFSEKTAQLIEHHVNAKRYLVARNPDYLANLSEASLQTLTFQGGPMSPEEAAAFEQNPFFHGILQMRRWDELAKDTDALTPSLGHYLQVCERFLNQA</sequence>
<dbReference type="InterPro" id="IPR006674">
    <property type="entry name" value="HD_domain"/>
</dbReference>
<dbReference type="SUPFAM" id="SSF109604">
    <property type="entry name" value="HD-domain/PDEase-like"/>
    <property type="match status" value="1"/>
</dbReference>
<dbReference type="InterPro" id="IPR052567">
    <property type="entry name" value="OP_Dioxygenase"/>
</dbReference>
<dbReference type="GO" id="GO:0016787">
    <property type="term" value="F:hydrolase activity"/>
    <property type="evidence" value="ECO:0007669"/>
    <property type="project" value="UniProtKB-KW"/>
</dbReference>
<evidence type="ECO:0000313" key="2">
    <source>
        <dbReference type="EMBL" id="OIN59508.1"/>
    </source>
</evidence>
<dbReference type="NCBIfam" id="TIGR00277">
    <property type="entry name" value="HDIG"/>
    <property type="match status" value="1"/>
</dbReference>
<dbReference type="NCBIfam" id="TIGR03276">
    <property type="entry name" value="Phn-HD"/>
    <property type="match status" value="1"/>
</dbReference>
<name>A0A1S2VNZ5_9BACT</name>
<dbReference type="CDD" id="cd00077">
    <property type="entry name" value="HDc"/>
    <property type="match status" value="1"/>
</dbReference>
<gene>
    <name evidence="2" type="ORF">BLX24_09080</name>
</gene>
<dbReference type="Pfam" id="PF01966">
    <property type="entry name" value="HD"/>
    <property type="match status" value="1"/>
</dbReference>
<dbReference type="InterPro" id="IPR006675">
    <property type="entry name" value="HDIG_dom"/>
</dbReference>
<comment type="caution">
    <text evidence="2">The sequence shown here is derived from an EMBL/GenBank/DDBJ whole genome shotgun (WGS) entry which is preliminary data.</text>
</comment>
<keyword evidence="3" id="KW-1185">Reference proteome</keyword>
<evidence type="ECO:0000313" key="3">
    <source>
        <dbReference type="Proteomes" id="UP000181790"/>
    </source>
</evidence>
<reference evidence="2 3" key="1">
    <citation type="submission" date="2016-10" db="EMBL/GenBank/DDBJ databases">
        <title>Arsenicibacter rosenii gen. nov., sp. nov., an efficient arsenic-methylating bacterium isolated from an arsenic-contaminated paddy soil.</title>
        <authorList>
            <person name="Huang K."/>
        </authorList>
    </citation>
    <scope>NUCLEOTIDE SEQUENCE [LARGE SCALE GENOMIC DNA]</scope>
    <source>
        <strain evidence="2 3">SM-1</strain>
    </source>
</reference>
<protein>
    <submittedName>
        <fullName evidence="2">Phosphohydrolase</fullName>
    </submittedName>
</protein>
<dbReference type="Proteomes" id="UP000181790">
    <property type="component" value="Unassembled WGS sequence"/>
</dbReference>